<feature type="compositionally biased region" description="Low complexity" evidence="2">
    <location>
        <begin position="363"/>
        <end position="374"/>
    </location>
</feature>
<dbReference type="RefSeq" id="WP_134077158.1">
    <property type="nucleotide sequence ID" value="NZ_SOEB01000003.1"/>
</dbReference>
<dbReference type="InterPro" id="IPR003593">
    <property type="entry name" value="AAA+_ATPase"/>
</dbReference>
<evidence type="ECO:0000313" key="5">
    <source>
        <dbReference type="Proteomes" id="UP000295484"/>
    </source>
</evidence>
<keyword evidence="1" id="KW-0175">Coiled coil</keyword>
<organism evidence="4 5">
    <name type="scientific">Rhodovulum visakhapatnamense</name>
    <dbReference type="NCBI Taxonomy" id="364297"/>
    <lineage>
        <taxon>Bacteria</taxon>
        <taxon>Pseudomonadati</taxon>
        <taxon>Pseudomonadota</taxon>
        <taxon>Alphaproteobacteria</taxon>
        <taxon>Rhodobacterales</taxon>
        <taxon>Paracoccaceae</taxon>
        <taxon>Rhodovulum</taxon>
    </lineage>
</organism>
<dbReference type="InterPro" id="IPR049945">
    <property type="entry name" value="AAA_22"/>
</dbReference>
<dbReference type="InterPro" id="IPR027417">
    <property type="entry name" value="P-loop_NTPase"/>
</dbReference>
<protein>
    <submittedName>
        <fullName evidence="4">Type II secretory pathway predicted ATPase ExeA</fullName>
    </submittedName>
</protein>
<dbReference type="SMART" id="SM00382">
    <property type="entry name" value="AAA"/>
    <property type="match status" value="1"/>
</dbReference>
<accession>A0A4R8G094</accession>
<dbReference type="Proteomes" id="UP000295484">
    <property type="component" value="Unassembled WGS sequence"/>
</dbReference>
<dbReference type="Pfam" id="PF13401">
    <property type="entry name" value="AAA_22"/>
    <property type="match status" value="1"/>
</dbReference>
<feature type="compositionally biased region" description="Pro residues" evidence="2">
    <location>
        <begin position="384"/>
        <end position="397"/>
    </location>
</feature>
<dbReference type="SUPFAM" id="SSF52540">
    <property type="entry name" value="P-loop containing nucleoside triphosphate hydrolases"/>
    <property type="match status" value="1"/>
</dbReference>
<dbReference type="InterPro" id="IPR006597">
    <property type="entry name" value="Sel1-like"/>
</dbReference>
<dbReference type="GO" id="GO:0016887">
    <property type="term" value="F:ATP hydrolysis activity"/>
    <property type="evidence" value="ECO:0007669"/>
    <property type="project" value="InterPro"/>
</dbReference>
<sequence length="779" mass="80034">MYDAFFGLAHRPFGVAPCEGSVHWTDPHWHDFERLRLALIDGAPLALVLGDTGTGKTTFLRALLRDETLADIFRPAFQTNPTGDGPALLRWILSAFGAEAGAADLDTLLARVETVLADIRAAGRLPLLAIDEAQGLSDCGLEMLDRVAHPDRGDGAAFQVVLAGLPDLEPHLSQARPSFLSLAEDSVVRLKPMTAAETADYIRTRIAAAGGSAGTLLDADAMALIHGQAQGVPRLVNVLCDRCLNAAFAARQPRPDAALVRSVLADWTDPSGADSCVFETPDAGGPQAMPRPAPHAAPHAARPAGPAPMPPGASPDAAPADRSGPAPEADPMAGTTAAHPPSLPDTIQFHLPSDPAPSPAAPAAPTAPATPAAPMTDRISAKPSPAPLAPLAAPPAAAPAVPASRRSRGGRAIAALAGAGIGLAASLGALALLTGPGRDPAAEPGTHEPRLAASGQAAGIGPDAALAPLSDRLAEARAAAGAADAEARAAARRLDDTQARLVAAESRLAATRTELDAIETRLRAASAEAGTAEIRRDTARSEAARAEAGLAGLRDRIAEAELRLAALTRRIDETGAEPLIGLSATAATRPAPKPPAAALAAAAVPPVTLHAAPSDPRAAQRLYRQALASTDLLDIAIAYSRAAVNGQARAAYYLGQIYEVGDGVGRDLDTARQWYMTASVEVDAARARLSDLPERPAEPERAQAWPLASALSDGVAELVWQGSGPFVVELAPEPGPPSAVFATPLTAARIALPSRPALAWWRVRAGTGAPTEWQPLTPE</sequence>
<dbReference type="EMBL" id="SOEB01000003">
    <property type="protein sequence ID" value="TDX32486.1"/>
    <property type="molecule type" value="Genomic_DNA"/>
</dbReference>
<dbReference type="SUPFAM" id="SSF57997">
    <property type="entry name" value="Tropomyosin"/>
    <property type="match status" value="1"/>
</dbReference>
<reference evidence="4 5" key="1">
    <citation type="submission" date="2019-03" db="EMBL/GenBank/DDBJ databases">
        <title>Genomic Encyclopedia of Type Strains, Phase IV (KMG-IV): sequencing the most valuable type-strain genomes for metagenomic binning, comparative biology and taxonomic classification.</title>
        <authorList>
            <person name="Goeker M."/>
        </authorList>
    </citation>
    <scope>NUCLEOTIDE SEQUENCE [LARGE SCALE GENOMIC DNA]</scope>
    <source>
        <strain evidence="4 5">JA181</strain>
    </source>
</reference>
<evidence type="ECO:0000256" key="2">
    <source>
        <dbReference type="SAM" id="MobiDB-lite"/>
    </source>
</evidence>
<gene>
    <name evidence="4" type="ORF">EV657_10355</name>
</gene>
<dbReference type="Gene3D" id="1.25.40.10">
    <property type="entry name" value="Tetratricopeptide repeat domain"/>
    <property type="match status" value="1"/>
</dbReference>
<dbReference type="InterPro" id="IPR011990">
    <property type="entry name" value="TPR-like_helical_dom_sf"/>
</dbReference>
<evidence type="ECO:0000313" key="4">
    <source>
        <dbReference type="EMBL" id="TDX32486.1"/>
    </source>
</evidence>
<dbReference type="PANTHER" id="PTHR35894:SF1">
    <property type="entry name" value="PHOSPHORIBULOKINASE _ URIDINE KINASE FAMILY"/>
    <property type="match status" value="1"/>
</dbReference>
<dbReference type="AlphaFoldDB" id="A0A4R8G094"/>
<dbReference type="SUPFAM" id="SSF81901">
    <property type="entry name" value="HCP-like"/>
    <property type="match status" value="1"/>
</dbReference>
<dbReference type="PANTHER" id="PTHR35894">
    <property type="entry name" value="GENERAL SECRETION PATHWAY PROTEIN A-RELATED"/>
    <property type="match status" value="1"/>
</dbReference>
<feature type="region of interest" description="Disordered" evidence="2">
    <location>
        <begin position="275"/>
        <end position="403"/>
    </location>
</feature>
<name>A0A4R8G094_9RHOB</name>
<dbReference type="SMART" id="SM00671">
    <property type="entry name" value="SEL1"/>
    <property type="match status" value="1"/>
</dbReference>
<evidence type="ECO:0000256" key="1">
    <source>
        <dbReference type="SAM" id="Coils"/>
    </source>
</evidence>
<comment type="caution">
    <text evidence="4">The sequence shown here is derived from an EMBL/GenBank/DDBJ whole genome shotgun (WGS) entry which is preliminary data.</text>
</comment>
<feature type="compositionally biased region" description="Low complexity" evidence="2">
    <location>
        <begin position="314"/>
        <end position="327"/>
    </location>
</feature>
<feature type="coiled-coil region" evidence="1">
    <location>
        <begin position="487"/>
        <end position="577"/>
    </location>
</feature>
<evidence type="ECO:0000259" key="3">
    <source>
        <dbReference type="SMART" id="SM00382"/>
    </source>
</evidence>
<feature type="domain" description="AAA+ ATPase" evidence="3">
    <location>
        <begin position="42"/>
        <end position="194"/>
    </location>
</feature>
<proteinExistence type="predicted"/>
<dbReference type="InterPro" id="IPR052026">
    <property type="entry name" value="ExeA_AAA_ATPase_DNA-bind"/>
</dbReference>
<dbReference type="Gene3D" id="1.10.287.1490">
    <property type="match status" value="1"/>
</dbReference>